<dbReference type="InterPro" id="IPR038390">
    <property type="entry name" value="Metal_Tscrpt_repr_sf"/>
</dbReference>
<dbReference type="STRING" id="86105.NF27_JR00040"/>
<dbReference type="InterPro" id="IPR003735">
    <property type="entry name" value="Metal_Tscrpt_repr"/>
</dbReference>
<keyword evidence="3" id="KW-1185">Reference proteome</keyword>
<name>A0A0C1MW37_9RICK</name>
<dbReference type="Proteomes" id="UP000031258">
    <property type="component" value="Unassembled WGS sequence"/>
</dbReference>
<comment type="similarity">
    <text evidence="1">Belongs to the FrmR/RcnR family.</text>
</comment>
<evidence type="ECO:0000256" key="1">
    <source>
        <dbReference type="ARBA" id="ARBA00005260"/>
    </source>
</evidence>
<reference evidence="2 3" key="1">
    <citation type="submission" date="2014-11" db="EMBL/GenBank/DDBJ databases">
        <title>A Rickettsiales Symbiont of Amoebae With Ancient Features.</title>
        <authorList>
            <person name="Schulz F."/>
            <person name="Martijn J."/>
            <person name="Wascher F."/>
            <person name="Kostanjsek R."/>
            <person name="Ettema T.J."/>
            <person name="Horn M."/>
        </authorList>
    </citation>
    <scope>NUCLEOTIDE SEQUENCE [LARGE SCALE GENOMIC DNA]</scope>
    <source>
        <strain evidence="2 3">UWC36</strain>
    </source>
</reference>
<dbReference type="Pfam" id="PF02583">
    <property type="entry name" value="Trns_repr_metal"/>
    <property type="match status" value="1"/>
</dbReference>
<dbReference type="EMBL" id="JSWE01000234">
    <property type="protein sequence ID" value="KIE04081.1"/>
    <property type="molecule type" value="Genomic_DNA"/>
</dbReference>
<comment type="caution">
    <text evidence="2">The sequence shown here is derived from an EMBL/GenBank/DDBJ whole genome shotgun (WGS) entry which is preliminary data.</text>
</comment>
<sequence>MKEKVFMTKKDCHKHPSYKDELPRLNRINGQLDGIKKMINEERYCPEILTQLRAVRSAVRNLELLLLEKHILSCVFQAFQSTDTEDQKQKIQEVKEILKRFE</sequence>
<dbReference type="GO" id="GO:0045892">
    <property type="term" value="P:negative regulation of DNA-templated transcription"/>
    <property type="evidence" value="ECO:0007669"/>
    <property type="project" value="UniProtKB-ARBA"/>
</dbReference>
<organism evidence="2 3">
    <name type="scientific">Candidatus Jidaibacter acanthamoebae</name>
    <dbReference type="NCBI Taxonomy" id="86105"/>
    <lineage>
        <taxon>Bacteria</taxon>
        <taxon>Pseudomonadati</taxon>
        <taxon>Pseudomonadota</taxon>
        <taxon>Alphaproteobacteria</taxon>
        <taxon>Rickettsiales</taxon>
        <taxon>Candidatus Midichloriaceae</taxon>
        <taxon>Candidatus Jidaibacter</taxon>
    </lineage>
</organism>
<dbReference type="AlphaFoldDB" id="A0A0C1MW37"/>
<dbReference type="PANTHER" id="PTHR33677">
    <property type="entry name" value="TRANSCRIPTIONAL REPRESSOR FRMR-RELATED"/>
    <property type="match status" value="1"/>
</dbReference>
<dbReference type="GO" id="GO:0003677">
    <property type="term" value="F:DNA binding"/>
    <property type="evidence" value="ECO:0007669"/>
    <property type="project" value="InterPro"/>
</dbReference>
<protein>
    <submittedName>
        <fullName evidence="2">Copper-sensing transcriptional repressor CsoR</fullName>
    </submittedName>
</protein>
<gene>
    <name evidence="2" type="primary">csoR_2</name>
    <name evidence="2" type="ORF">NF27_JR00040</name>
</gene>
<dbReference type="CDD" id="cd10148">
    <property type="entry name" value="CsoR-like_DUF156"/>
    <property type="match status" value="1"/>
</dbReference>
<evidence type="ECO:0000313" key="2">
    <source>
        <dbReference type="EMBL" id="KIE04081.1"/>
    </source>
</evidence>
<accession>A0A0C1MW37</accession>
<dbReference type="Gene3D" id="1.20.58.1000">
    <property type="entry name" value="Metal-sensitive repressor, helix protomer"/>
    <property type="match status" value="1"/>
</dbReference>
<evidence type="ECO:0000313" key="3">
    <source>
        <dbReference type="Proteomes" id="UP000031258"/>
    </source>
</evidence>
<dbReference type="GO" id="GO:0046872">
    <property type="term" value="F:metal ion binding"/>
    <property type="evidence" value="ECO:0007669"/>
    <property type="project" value="InterPro"/>
</dbReference>
<proteinExistence type="inferred from homology"/>